<dbReference type="AlphaFoldDB" id="A0AAP2DD05"/>
<evidence type="ECO:0008006" key="3">
    <source>
        <dbReference type="Google" id="ProtNLM"/>
    </source>
</evidence>
<dbReference type="RefSeq" id="WP_254092327.1">
    <property type="nucleotide sequence ID" value="NZ_JAHESC010000035.1"/>
</dbReference>
<keyword evidence="2" id="KW-1185">Reference proteome</keyword>
<proteinExistence type="predicted"/>
<dbReference type="InterPro" id="IPR029044">
    <property type="entry name" value="Nucleotide-diphossugar_trans"/>
</dbReference>
<dbReference type="Proteomes" id="UP001319180">
    <property type="component" value="Unassembled WGS sequence"/>
</dbReference>
<gene>
    <name evidence="1" type="ORF">KK078_21225</name>
</gene>
<organism evidence="1 2">
    <name type="scientific">Dawidia soli</name>
    <dbReference type="NCBI Taxonomy" id="2782352"/>
    <lineage>
        <taxon>Bacteria</taxon>
        <taxon>Pseudomonadati</taxon>
        <taxon>Bacteroidota</taxon>
        <taxon>Cytophagia</taxon>
        <taxon>Cytophagales</taxon>
        <taxon>Chryseotaleaceae</taxon>
        <taxon>Dawidia</taxon>
    </lineage>
</organism>
<comment type="caution">
    <text evidence="1">The sequence shown here is derived from an EMBL/GenBank/DDBJ whole genome shotgun (WGS) entry which is preliminary data.</text>
</comment>
<dbReference type="SUPFAM" id="SSF53448">
    <property type="entry name" value="Nucleotide-diphospho-sugar transferases"/>
    <property type="match status" value="1"/>
</dbReference>
<dbReference type="EMBL" id="JAHESC010000035">
    <property type="protein sequence ID" value="MBT1689102.1"/>
    <property type="molecule type" value="Genomic_DNA"/>
</dbReference>
<evidence type="ECO:0000313" key="1">
    <source>
        <dbReference type="EMBL" id="MBT1689102.1"/>
    </source>
</evidence>
<sequence length="299" mass="35127">MNYIVYLSHTSKDIYYEALYSIYSLAIRQDLQNVSFIIYTDDPGAFQKYLGHLQVHYEIMTPALMREWRGKHNFVHRAKVRTLQDVLTKYTGNFLFLDSDTYVQEDLTPIFDRIQAGELFMDRMEKHLDRSKIYKPLHNHTVTIDGQPVTFTEAVEIWNTGAVGYTNASAPLLEKSLALTDQLLDYYIRHIIEQFAISYTFQRAARLHPLDAYVFHYWNVKEFRSYLRQIFEHPAAEHCQSLETIVRQIDPSVLLKQKLNWKYNGGIVRAIERMFGKKFTLAPLKIEELLENGSRTTQV</sequence>
<evidence type="ECO:0000313" key="2">
    <source>
        <dbReference type="Proteomes" id="UP001319180"/>
    </source>
</evidence>
<protein>
    <recommendedName>
        <fullName evidence="3">Nucleotide-diphospho-sugar transferase domain-containing protein</fullName>
    </recommendedName>
</protein>
<name>A0AAP2DD05_9BACT</name>
<reference evidence="1 2" key="1">
    <citation type="submission" date="2021-05" db="EMBL/GenBank/DDBJ databases">
        <title>A Polyphasic approach of four new species of the genus Ohtaekwangia: Ohtaekwangia histidinii sp. nov., Ohtaekwangia cretensis sp. nov., Ohtaekwangia indiensis sp. nov., Ohtaekwangia reichenbachii sp. nov. from diverse environment.</title>
        <authorList>
            <person name="Octaviana S."/>
        </authorList>
    </citation>
    <scope>NUCLEOTIDE SEQUENCE [LARGE SCALE GENOMIC DNA]</scope>
    <source>
        <strain evidence="1 2">PWU37</strain>
    </source>
</reference>
<accession>A0AAP2DD05</accession>